<dbReference type="GO" id="GO:0046872">
    <property type="term" value="F:metal ion binding"/>
    <property type="evidence" value="ECO:0007669"/>
    <property type="project" value="UniProtKB-KW"/>
</dbReference>
<dbReference type="OMA" id="GEAPVWI"/>
<keyword evidence="5 8" id="KW-0479">Metal-binding</keyword>
<dbReference type="InterPro" id="IPR020583">
    <property type="entry name" value="Inositol_monoP_metal-BS"/>
</dbReference>
<dbReference type="STRING" id="2880.D8LTH8"/>
<dbReference type="GO" id="GO:0007165">
    <property type="term" value="P:signal transduction"/>
    <property type="evidence" value="ECO:0007669"/>
    <property type="project" value="TreeGrafter"/>
</dbReference>
<feature type="binding site" evidence="8">
    <location>
        <position position="125"/>
    </location>
    <ligand>
        <name>Mg(2+)</name>
        <dbReference type="ChEBI" id="CHEBI:18420"/>
        <label>1</label>
        <note>catalytic</note>
    </ligand>
</feature>
<comment type="pathway">
    <text evidence="3 9">Polyol metabolism; myo-inositol biosynthesis; myo-inositol from D-glucose 6-phosphate: step 2/2.</text>
</comment>
<dbReference type="OrthoDB" id="10254945at2759"/>
<protein>
    <recommendedName>
        <fullName evidence="9">Inositol-1-monophosphatase</fullName>
        <ecNumber evidence="9">3.1.3.25</ecNumber>
    </recommendedName>
</protein>
<dbReference type="CDD" id="cd01639">
    <property type="entry name" value="IMPase"/>
    <property type="match status" value="1"/>
</dbReference>
<comment type="cofactor">
    <cofactor evidence="2 8 9">
        <name>Mg(2+)</name>
        <dbReference type="ChEBI" id="CHEBI:18420"/>
    </cofactor>
</comment>
<evidence type="ECO:0000256" key="2">
    <source>
        <dbReference type="ARBA" id="ARBA00001946"/>
    </source>
</evidence>
<dbReference type="EC" id="3.1.3.25" evidence="9"/>
<name>D8LTH8_ECTSI</name>
<dbReference type="UniPathway" id="UPA00823">
    <property type="reaction ID" value="UER00788"/>
</dbReference>
<evidence type="ECO:0000256" key="3">
    <source>
        <dbReference type="ARBA" id="ARBA00005152"/>
    </source>
</evidence>
<dbReference type="Gene3D" id="3.40.190.80">
    <property type="match status" value="1"/>
</dbReference>
<organism evidence="10 11">
    <name type="scientific">Ectocarpus siliculosus</name>
    <name type="common">Brown alga</name>
    <name type="synonym">Conferva siliculosa</name>
    <dbReference type="NCBI Taxonomy" id="2880"/>
    <lineage>
        <taxon>Eukaryota</taxon>
        <taxon>Sar</taxon>
        <taxon>Stramenopiles</taxon>
        <taxon>Ochrophyta</taxon>
        <taxon>PX clade</taxon>
        <taxon>Phaeophyceae</taxon>
        <taxon>Ectocarpales</taxon>
        <taxon>Ectocarpaceae</taxon>
        <taxon>Ectocarpus</taxon>
    </lineage>
</organism>
<evidence type="ECO:0000256" key="6">
    <source>
        <dbReference type="ARBA" id="ARBA00022801"/>
    </source>
</evidence>
<evidence type="ECO:0000256" key="8">
    <source>
        <dbReference type="PIRSR" id="PIRSR600760-2"/>
    </source>
</evidence>
<dbReference type="eggNOG" id="KOG2951">
    <property type="taxonomic scope" value="Eukaryota"/>
</dbReference>
<feature type="binding site" evidence="8">
    <location>
        <position position="149"/>
    </location>
    <ligand>
        <name>Mg(2+)</name>
        <dbReference type="ChEBI" id="CHEBI:18420"/>
        <label>1</label>
        <note>catalytic</note>
    </ligand>
</feature>
<dbReference type="PROSITE" id="PS00629">
    <property type="entry name" value="IMP_1"/>
    <property type="match status" value="1"/>
</dbReference>
<dbReference type="FunFam" id="3.30.540.10:FF:000004">
    <property type="entry name" value="Inositol-1-monophosphatase"/>
    <property type="match status" value="1"/>
</dbReference>
<comment type="similarity">
    <text evidence="4 9">Belongs to the inositol monophosphatase superfamily.</text>
</comment>
<evidence type="ECO:0000313" key="10">
    <source>
        <dbReference type="EMBL" id="CBN78019.1"/>
    </source>
</evidence>
<evidence type="ECO:0000256" key="5">
    <source>
        <dbReference type="ARBA" id="ARBA00022723"/>
    </source>
</evidence>
<dbReference type="AlphaFoldDB" id="D8LTH8"/>
<dbReference type="EMBL" id="FN649740">
    <property type="protein sequence ID" value="CBN78019.1"/>
    <property type="molecule type" value="Genomic_DNA"/>
</dbReference>
<gene>
    <name evidence="10" type="primary">IMP</name>
    <name evidence="10" type="ORF">Esi_0082_0027</name>
</gene>
<dbReference type="PRINTS" id="PR00377">
    <property type="entry name" value="IMPHPHTASES"/>
</dbReference>
<dbReference type="InParanoid" id="D8LTH8"/>
<dbReference type="SUPFAM" id="SSF56655">
    <property type="entry name" value="Carbohydrate phosphatase"/>
    <property type="match status" value="1"/>
</dbReference>
<feature type="binding site" evidence="8">
    <location>
        <position position="279"/>
    </location>
    <ligand>
        <name>Mg(2+)</name>
        <dbReference type="ChEBI" id="CHEBI:18420"/>
        <label>1</label>
        <note>catalytic</note>
    </ligand>
</feature>
<dbReference type="InterPro" id="IPR033942">
    <property type="entry name" value="IMPase"/>
</dbReference>
<evidence type="ECO:0000256" key="4">
    <source>
        <dbReference type="ARBA" id="ARBA00009759"/>
    </source>
</evidence>
<dbReference type="PANTHER" id="PTHR20854">
    <property type="entry name" value="INOSITOL MONOPHOSPHATASE"/>
    <property type="match status" value="1"/>
</dbReference>
<dbReference type="GO" id="GO:0008934">
    <property type="term" value="F:inositol monophosphate 1-phosphatase activity"/>
    <property type="evidence" value="ECO:0007669"/>
    <property type="project" value="InterPro"/>
</dbReference>
<evidence type="ECO:0000256" key="7">
    <source>
        <dbReference type="ARBA" id="ARBA00022842"/>
    </source>
</evidence>
<comment type="catalytic activity">
    <reaction evidence="1 9">
        <text>a myo-inositol phosphate + H2O = myo-inositol + phosphate</text>
        <dbReference type="Rhea" id="RHEA:24056"/>
        <dbReference type="ChEBI" id="CHEBI:15377"/>
        <dbReference type="ChEBI" id="CHEBI:17268"/>
        <dbReference type="ChEBI" id="CHEBI:43474"/>
        <dbReference type="ChEBI" id="CHEBI:84139"/>
        <dbReference type="EC" id="3.1.3.25"/>
    </reaction>
</comment>
<reference evidence="10 11" key="1">
    <citation type="journal article" date="2010" name="Nature">
        <title>The Ectocarpus genome and the independent evolution of multicellularity in brown algae.</title>
        <authorList>
            <person name="Cock J.M."/>
            <person name="Sterck L."/>
            <person name="Rouze P."/>
            <person name="Scornet D."/>
            <person name="Allen A.E."/>
            <person name="Amoutzias G."/>
            <person name="Anthouard V."/>
            <person name="Artiguenave F."/>
            <person name="Aury J.M."/>
            <person name="Badger J.H."/>
            <person name="Beszteri B."/>
            <person name="Billiau K."/>
            <person name="Bonnet E."/>
            <person name="Bothwell J.H."/>
            <person name="Bowler C."/>
            <person name="Boyen C."/>
            <person name="Brownlee C."/>
            <person name="Carrano C.J."/>
            <person name="Charrier B."/>
            <person name="Cho G.Y."/>
            <person name="Coelho S.M."/>
            <person name="Collen J."/>
            <person name="Corre E."/>
            <person name="Da Silva C."/>
            <person name="Delage L."/>
            <person name="Delaroque N."/>
            <person name="Dittami S.M."/>
            <person name="Doulbeau S."/>
            <person name="Elias M."/>
            <person name="Farnham G."/>
            <person name="Gachon C.M."/>
            <person name="Gschloessl B."/>
            <person name="Heesch S."/>
            <person name="Jabbari K."/>
            <person name="Jubin C."/>
            <person name="Kawai H."/>
            <person name="Kimura K."/>
            <person name="Kloareg B."/>
            <person name="Kupper F.C."/>
            <person name="Lang D."/>
            <person name="Le Bail A."/>
            <person name="Leblanc C."/>
            <person name="Lerouge P."/>
            <person name="Lohr M."/>
            <person name="Lopez P.J."/>
            <person name="Martens C."/>
            <person name="Maumus F."/>
            <person name="Michel G."/>
            <person name="Miranda-Saavedra D."/>
            <person name="Morales J."/>
            <person name="Moreau H."/>
            <person name="Motomura T."/>
            <person name="Nagasato C."/>
            <person name="Napoli C.A."/>
            <person name="Nelson D.R."/>
            <person name="Nyvall-Collen P."/>
            <person name="Peters A.F."/>
            <person name="Pommier C."/>
            <person name="Potin P."/>
            <person name="Poulain J."/>
            <person name="Quesneville H."/>
            <person name="Read B."/>
            <person name="Rensing S.A."/>
            <person name="Ritter A."/>
            <person name="Rousvoal S."/>
            <person name="Samanta M."/>
            <person name="Samson G."/>
            <person name="Schroeder D.C."/>
            <person name="Segurens B."/>
            <person name="Strittmatter M."/>
            <person name="Tonon T."/>
            <person name="Tregear J.W."/>
            <person name="Valentin K."/>
            <person name="von Dassow P."/>
            <person name="Yamagishi T."/>
            <person name="Van de Peer Y."/>
            <person name="Wincker P."/>
        </authorList>
    </citation>
    <scope>NUCLEOTIDE SEQUENCE [LARGE SCALE GENOMIC DNA]</scope>
    <source>
        <strain evidence="11">Ec32 / CCAP1310/4</strain>
    </source>
</reference>
<dbReference type="EMBL" id="FN649056">
    <property type="protein sequence ID" value="CBN78019.1"/>
    <property type="molecule type" value="Genomic_DNA"/>
</dbReference>
<dbReference type="InterPro" id="IPR000760">
    <property type="entry name" value="Inositol_monophosphatase-like"/>
</dbReference>
<keyword evidence="7 8" id="KW-0460">Magnesium</keyword>
<evidence type="ECO:0000256" key="1">
    <source>
        <dbReference type="ARBA" id="ARBA00001033"/>
    </source>
</evidence>
<dbReference type="InterPro" id="IPR020552">
    <property type="entry name" value="Inositol_monoPase_Li-sen"/>
</dbReference>
<dbReference type="Gene3D" id="3.30.540.10">
    <property type="entry name" value="Fructose-1,6-Bisphosphatase, subunit A, domain 1"/>
    <property type="match status" value="1"/>
</dbReference>
<feature type="binding site" evidence="8">
    <location>
        <position position="146"/>
    </location>
    <ligand>
        <name>Mg(2+)</name>
        <dbReference type="ChEBI" id="CHEBI:18420"/>
        <label>1</label>
        <note>catalytic</note>
    </ligand>
</feature>
<sequence length="326" mass="34512">MSMSGCPMARVPEIAGVVLAVVCLAKVCKAFTASSRGALSSGSTNNHGVPQELSKCESALLERLKLATEVALQAGAAMKLVINTKKEGIVHKGATDLVTATDKANEKLIFDAVRKSFPGDVLIGEESSADAGSIAALTDEPTWIVDPVDGTTNFVHGFPMTCVSIGFGRGSKMEVGVVYDPCADELYQAVRGFGAFVNGRKASSSDCTELGNAVVITEYGYQRDPVAVRKMMEVTEKVLRKCRGLRQVGSGCLDLCWVGCGRVDALYSGVAGEGWQPWDYAAGWLFIEEAGGVVKQVDGSPFHVFSKSVLSAASRELADELVSTIR</sequence>
<evidence type="ECO:0000256" key="9">
    <source>
        <dbReference type="RuleBase" id="RU364068"/>
    </source>
</evidence>
<proteinExistence type="inferred from homology"/>
<dbReference type="PANTHER" id="PTHR20854:SF4">
    <property type="entry name" value="INOSITOL-1-MONOPHOSPHATASE-RELATED"/>
    <property type="match status" value="1"/>
</dbReference>
<dbReference type="PRINTS" id="PR00378">
    <property type="entry name" value="LIIMPHPHTASE"/>
</dbReference>
<evidence type="ECO:0000313" key="11">
    <source>
        <dbReference type="Proteomes" id="UP000002630"/>
    </source>
</evidence>
<dbReference type="Pfam" id="PF00459">
    <property type="entry name" value="Inositol_P"/>
    <property type="match status" value="1"/>
</dbReference>
<dbReference type="GO" id="GO:0006021">
    <property type="term" value="P:inositol biosynthetic process"/>
    <property type="evidence" value="ECO:0007669"/>
    <property type="project" value="UniProtKB-UniPathway"/>
</dbReference>
<accession>D8LTH8</accession>
<keyword evidence="6 9" id="KW-0378">Hydrolase</keyword>
<keyword evidence="11" id="KW-1185">Reference proteome</keyword>
<dbReference type="Proteomes" id="UP000002630">
    <property type="component" value="Linkage Group LG15"/>
</dbReference>
<dbReference type="GO" id="GO:0046854">
    <property type="term" value="P:phosphatidylinositol phosphate biosynthetic process"/>
    <property type="evidence" value="ECO:0007669"/>
    <property type="project" value="InterPro"/>
</dbReference>